<sequence>MSGLPPSLCHGGLIEFSSKSGFSLVQVLLVASRRDISPLVAIVPSVTPETRMHAPVDTNFNPSFEPRLTFPDSTVSTPVSSTDEWIDTHQSIHVKPTEDGMCTSLSPPPPYVSHDPHYSEDEFSGTIAKTEDLVQDYLRSNLLSIDNTHTFFISDAVEAMHSFAHCQGQLIANDWDPNSDILSEEFNGPPESITPYPILGLRSERDWSERVKELIDHRAHARGVIALVKDTLPAQIITEAVRWPTILTCEEHYRMGTHIPASYYKSSYPPINPFFSDDETQHLFAIATIVEFHGEHKLASMIDDTLHMPYPDAYIVHALTQQNILDEQYGSDIIAFACACDRELEIQRVEFIMVSFQTKKGSQPVCFHFFSSQACEEDFDDDDFDCDADDPDDIECDRKDEDQDDKGPKGGPVFFL</sequence>
<protein>
    <submittedName>
        <fullName evidence="2">Uncharacterized protein</fullName>
    </submittedName>
</protein>
<keyword evidence="3" id="KW-1185">Reference proteome</keyword>
<name>A0A9P7A370_9AGAM</name>
<evidence type="ECO:0000256" key="1">
    <source>
        <dbReference type="SAM" id="MobiDB-lite"/>
    </source>
</evidence>
<gene>
    <name evidence="2" type="ORF">EV702DRAFT_1042605</name>
</gene>
<evidence type="ECO:0000313" key="3">
    <source>
        <dbReference type="Proteomes" id="UP000714275"/>
    </source>
</evidence>
<proteinExistence type="predicted"/>
<dbReference type="OrthoDB" id="2692636at2759"/>
<feature type="compositionally biased region" description="Acidic residues" evidence="1">
    <location>
        <begin position="381"/>
        <end position="395"/>
    </location>
</feature>
<dbReference type="Proteomes" id="UP000714275">
    <property type="component" value="Unassembled WGS sequence"/>
</dbReference>
<dbReference type="EMBL" id="JABBWD010000007">
    <property type="protein sequence ID" value="KAG1780897.1"/>
    <property type="molecule type" value="Genomic_DNA"/>
</dbReference>
<comment type="caution">
    <text evidence="2">The sequence shown here is derived from an EMBL/GenBank/DDBJ whole genome shotgun (WGS) entry which is preliminary data.</text>
</comment>
<evidence type="ECO:0000313" key="2">
    <source>
        <dbReference type="EMBL" id="KAG1780897.1"/>
    </source>
</evidence>
<organism evidence="2 3">
    <name type="scientific">Suillus placidus</name>
    <dbReference type="NCBI Taxonomy" id="48579"/>
    <lineage>
        <taxon>Eukaryota</taxon>
        <taxon>Fungi</taxon>
        <taxon>Dikarya</taxon>
        <taxon>Basidiomycota</taxon>
        <taxon>Agaricomycotina</taxon>
        <taxon>Agaricomycetes</taxon>
        <taxon>Agaricomycetidae</taxon>
        <taxon>Boletales</taxon>
        <taxon>Suillineae</taxon>
        <taxon>Suillaceae</taxon>
        <taxon>Suillus</taxon>
    </lineage>
</organism>
<feature type="compositionally biased region" description="Basic and acidic residues" evidence="1">
    <location>
        <begin position="396"/>
        <end position="408"/>
    </location>
</feature>
<feature type="region of interest" description="Disordered" evidence="1">
    <location>
        <begin position="381"/>
        <end position="416"/>
    </location>
</feature>
<accession>A0A9P7A370</accession>
<dbReference type="AlphaFoldDB" id="A0A9P7A370"/>
<reference evidence="2" key="1">
    <citation type="journal article" date="2020" name="New Phytol.">
        <title>Comparative genomics reveals dynamic genome evolution in host specialist ectomycorrhizal fungi.</title>
        <authorList>
            <person name="Lofgren L.A."/>
            <person name="Nguyen N.H."/>
            <person name="Vilgalys R."/>
            <person name="Ruytinx J."/>
            <person name="Liao H.L."/>
            <person name="Branco S."/>
            <person name="Kuo A."/>
            <person name="LaButti K."/>
            <person name="Lipzen A."/>
            <person name="Andreopoulos W."/>
            <person name="Pangilinan J."/>
            <person name="Riley R."/>
            <person name="Hundley H."/>
            <person name="Na H."/>
            <person name="Barry K."/>
            <person name="Grigoriev I.V."/>
            <person name="Stajich J.E."/>
            <person name="Kennedy P.G."/>
        </authorList>
    </citation>
    <scope>NUCLEOTIDE SEQUENCE</scope>
    <source>
        <strain evidence="2">DOB743</strain>
    </source>
</reference>